<dbReference type="RefSeq" id="WP_273159855.1">
    <property type="nucleotide sequence ID" value="NZ_JABZSJ010000033.1"/>
</dbReference>
<protein>
    <recommendedName>
        <fullName evidence="3">Antitoxin component YwqK of YwqJK toxin-antitoxin module</fullName>
    </recommendedName>
</protein>
<reference evidence="1" key="1">
    <citation type="submission" date="2020-04" db="EMBL/GenBank/DDBJ databases">
        <title>Deep metagenomics examines the oral microbiome during advanced dental caries in children, revealing novel taxa and co-occurrences with host molecules.</title>
        <authorList>
            <person name="Baker J.L."/>
            <person name="Morton J.T."/>
            <person name="Dinis M."/>
            <person name="Alvarez R."/>
            <person name="Tran N.C."/>
            <person name="Knight R."/>
            <person name="Edlund A."/>
        </authorList>
    </citation>
    <scope>NUCLEOTIDE SEQUENCE</scope>
    <source>
        <strain evidence="1">JCVI_44_bin.5</strain>
    </source>
</reference>
<dbReference type="Gene3D" id="2.20.110.10">
    <property type="entry name" value="Histone H3 K4-specific methyltransferase SET7/9 N-terminal domain"/>
    <property type="match status" value="1"/>
</dbReference>
<comment type="caution">
    <text evidence="1">The sequence shown here is derived from an EMBL/GenBank/DDBJ whole genome shotgun (WGS) entry which is preliminary data.</text>
</comment>
<sequence>MKRFFLFLIILLLPFVVLAQGRVKRNIPKDAIFYNANWKGVSSAKQASYYRILSVDKRGQKILHDYYITGQLCAEKQYISVSKTDDKQTVLTGTARTFYKSGKTESIMKYSNGKANGRAVSFFANGNVGMKLNYANGLLNGTSYTYSERGKLEFTTVWKNGTKVSERSGGTDKYINKATGKDDFVESYRYGGKIVKEHTHAVTSDSTPKAAHSNDHNPHIATHEIESEPVVTYSNSIEAEQTSDTDLANNVKYPPMEGVQYGPVEKLQSLHKSTDFKFSFMYELLVNGDQRTNEMHFFDNIGAAHGLILAQVIKGYGAQKELTYSYNMHYDEALGNDVVTGTHPRQMGFWGVGLNNRFTTQRINLYTWSEEEMIRFAEDALSYGYKVLGEDDYLSLNGNFVLGHPEHNKKGDDFAVVISFTHMEDAYAGLYHITLERK</sequence>
<gene>
    <name evidence="1" type="ORF">HXN26_06815</name>
</gene>
<accession>A0A930HMS5</accession>
<name>A0A930HMS5_9BACT</name>
<proteinExistence type="predicted"/>
<dbReference type="EMBL" id="JABZSJ010000033">
    <property type="protein sequence ID" value="MBF1384543.1"/>
    <property type="molecule type" value="Genomic_DNA"/>
</dbReference>
<evidence type="ECO:0000313" key="2">
    <source>
        <dbReference type="Proteomes" id="UP000771736"/>
    </source>
</evidence>
<evidence type="ECO:0000313" key="1">
    <source>
        <dbReference type="EMBL" id="MBF1384543.1"/>
    </source>
</evidence>
<dbReference type="Proteomes" id="UP000771736">
    <property type="component" value="Unassembled WGS sequence"/>
</dbReference>
<dbReference type="AlphaFoldDB" id="A0A930HMS5"/>
<evidence type="ECO:0008006" key="3">
    <source>
        <dbReference type="Google" id="ProtNLM"/>
    </source>
</evidence>
<organism evidence="1 2">
    <name type="scientific">Prevotella aurantiaca</name>
    <dbReference type="NCBI Taxonomy" id="596085"/>
    <lineage>
        <taxon>Bacteria</taxon>
        <taxon>Pseudomonadati</taxon>
        <taxon>Bacteroidota</taxon>
        <taxon>Bacteroidia</taxon>
        <taxon>Bacteroidales</taxon>
        <taxon>Prevotellaceae</taxon>
        <taxon>Prevotella</taxon>
    </lineage>
</organism>
<dbReference type="SUPFAM" id="SSF82185">
    <property type="entry name" value="Histone H3 K4-specific methyltransferase SET7/9 N-terminal domain"/>
    <property type="match status" value="1"/>
</dbReference>